<name>A0A1I3WTW3_9RHOB</name>
<dbReference type="GO" id="GO:0005524">
    <property type="term" value="F:ATP binding"/>
    <property type="evidence" value="ECO:0007669"/>
    <property type="project" value="UniProtKB-KW"/>
</dbReference>
<evidence type="ECO:0000256" key="15">
    <source>
        <dbReference type="SAM" id="Phobius"/>
    </source>
</evidence>
<dbReference type="PROSITE" id="PS00211">
    <property type="entry name" value="ABC_TRANSPORTER_1"/>
    <property type="match status" value="1"/>
</dbReference>
<gene>
    <name evidence="17" type="ORF">SAMN04487991_3847</name>
</gene>
<evidence type="ECO:0000256" key="1">
    <source>
        <dbReference type="ARBA" id="ARBA00004429"/>
    </source>
</evidence>
<keyword evidence="10 15" id="KW-0472">Membrane</keyword>
<proteinExistence type="inferred from homology"/>
<evidence type="ECO:0000313" key="18">
    <source>
        <dbReference type="Proteomes" id="UP000199630"/>
    </source>
</evidence>
<evidence type="ECO:0000256" key="12">
    <source>
        <dbReference type="ARBA" id="ARBA00038388"/>
    </source>
</evidence>
<dbReference type="Pfam" id="PF02687">
    <property type="entry name" value="FtsX"/>
    <property type="match status" value="1"/>
</dbReference>
<keyword evidence="6" id="KW-0547">Nucleotide-binding</keyword>
<keyword evidence="18" id="KW-1185">Reference proteome</keyword>
<evidence type="ECO:0000256" key="7">
    <source>
        <dbReference type="ARBA" id="ARBA00022840"/>
    </source>
</evidence>
<dbReference type="GO" id="GO:0022857">
    <property type="term" value="F:transmembrane transporter activity"/>
    <property type="evidence" value="ECO:0007669"/>
    <property type="project" value="UniProtKB-ARBA"/>
</dbReference>
<keyword evidence="3" id="KW-1003">Cell membrane</keyword>
<keyword evidence="4" id="KW-0997">Cell inner membrane</keyword>
<evidence type="ECO:0000256" key="4">
    <source>
        <dbReference type="ARBA" id="ARBA00022519"/>
    </source>
</evidence>
<dbReference type="EMBL" id="FORH01000009">
    <property type="protein sequence ID" value="SFK10932.1"/>
    <property type="molecule type" value="Genomic_DNA"/>
</dbReference>
<evidence type="ECO:0000256" key="11">
    <source>
        <dbReference type="ARBA" id="ARBA00023251"/>
    </source>
</evidence>
<dbReference type="GO" id="GO:0098796">
    <property type="term" value="C:membrane protein complex"/>
    <property type="evidence" value="ECO:0007669"/>
    <property type="project" value="UniProtKB-ARBA"/>
</dbReference>
<evidence type="ECO:0000256" key="6">
    <source>
        <dbReference type="ARBA" id="ARBA00022741"/>
    </source>
</evidence>
<dbReference type="InterPro" id="IPR027417">
    <property type="entry name" value="P-loop_NTPase"/>
</dbReference>
<dbReference type="OrthoDB" id="9802264at2"/>
<dbReference type="SUPFAM" id="SSF52540">
    <property type="entry name" value="P-loop containing nucleoside triphosphate hydrolases"/>
    <property type="match status" value="1"/>
</dbReference>
<dbReference type="InterPro" id="IPR017871">
    <property type="entry name" value="ABC_transporter-like_CS"/>
</dbReference>
<dbReference type="RefSeq" id="WP_090062587.1">
    <property type="nucleotide sequence ID" value="NZ_FORH01000009.1"/>
</dbReference>
<dbReference type="GO" id="GO:0016887">
    <property type="term" value="F:ATP hydrolysis activity"/>
    <property type="evidence" value="ECO:0007669"/>
    <property type="project" value="InterPro"/>
</dbReference>
<dbReference type="InterPro" id="IPR003593">
    <property type="entry name" value="AAA+_ATPase"/>
</dbReference>
<comment type="subcellular location">
    <subcellularLocation>
        <location evidence="1">Cell inner membrane</location>
        <topology evidence="1">Multi-pass membrane protein</topology>
    </subcellularLocation>
</comment>
<evidence type="ECO:0000256" key="8">
    <source>
        <dbReference type="ARBA" id="ARBA00022967"/>
    </source>
</evidence>
<accession>A0A1I3WTW3</accession>
<dbReference type="FunFam" id="3.40.50.300:FF:000032">
    <property type="entry name" value="Export ABC transporter ATP-binding protein"/>
    <property type="match status" value="1"/>
</dbReference>
<evidence type="ECO:0000256" key="3">
    <source>
        <dbReference type="ARBA" id="ARBA00022475"/>
    </source>
</evidence>
<feature type="transmembrane region" description="Helical" evidence="15">
    <location>
        <begin position="612"/>
        <end position="631"/>
    </location>
</feature>
<dbReference type="GO" id="GO:0005886">
    <property type="term" value="C:plasma membrane"/>
    <property type="evidence" value="ECO:0007669"/>
    <property type="project" value="UniProtKB-SubCell"/>
</dbReference>
<reference evidence="18" key="1">
    <citation type="submission" date="2016-10" db="EMBL/GenBank/DDBJ databases">
        <authorList>
            <person name="Varghese N."/>
            <person name="Submissions S."/>
        </authorList>
    </citation>
    <scope>NUCLEOTIDE SEQUENCE [LARGE SCALE GENOMIC DNA]</scope>
    <source>
        <strain evidence="18">DSM 26471</strain>
    </source>
</reference>
<evidence type="ECO:0000256" key="10">
    <source>
        <dbReference type="ARBA" id="ARBA00023136"/>
    </source>
</evidence>
<dbReference type="CDD" id="cd03255">
    <property type="entry name" value="ABC_MJ0796_LolCDE_FtsE"/>
    <property type="match status" value="1"/>
</dbReference>
<feature type="transmembrane region" description="Helical" evidence="15">
    <location>
        <begin position="521"/>
        <end position="548"/>
    </location>
</feature>
<feature type="domain" description="ABC transporter" evidence="16">
    <location>
        <begin position="6"/>
        <end position="244"/>
    </location>
</feature>
<dbReference type="Pfam" id="PF12704">
    <property type="entry name" value="MacB_PCD"/>
    <property type="match status" value="1"/>
</dbReference>
<dbReference type="InterPro" id="IPR025857">
    <property type="entry name" value="MacB_PCD"/>
</dbReference>
<keyword evidence="11" id="KW-0046">Antibiotic resistance</keyword>
<dbReference type="InterPro" id="IPR017911">
    <property type="entry name" value="MacB-like_ATP-bd"/>
</dbReference>
<keyword evidence="5 15" id="KW-0812">Transmembrane</keyword>
<evidence type="ECO:0000256" key="13">
    <source>
        <dbReference type="ARBA" id="ARBA00041199"/>
    </source>
</evidence>
<evidence type="ECO:0000256" key="14">
    <source>
        <dbReference type="SAM" id="MobiDB-lite"/>
    </source>
</evidence>
<keyword evidence="2" id="KW-0813">Transport</keyword>
<dbReference type="PROSITE" id="PS50893">
    <property type="entry name" value="ABC_TRANSPORTER_2"/>
    <property type="match status" value="1"/>
</dbReference>
<evidence type="ECO:0000256" key="5">
    <source>
        <dbReference type="ARBA" id="ARBA00022692"/>
    </source>
</evidence>
<dbReference type="GO" id="GO:0046677">
    <property type="term" value="P:response to antibiotic"/>
    <property type="evidence" value="ECO:0007669"/>
    <property type="project" value="UniProtKB-KW"/>
</dbReference>
<evidence type="ECO:0000256" key="9">
    <source>
        <dbReference type="ARBA" id="ARBA00022989"/>
    </source>
</evidence>
<dbReference type="InterPro" id="IPR003439">
    <property type="entry name" value="ABC_transporter-like_ATP-bd"/>
</dbReference>
<keyword evidence="9 15" id="KW-1133">Transmembrane helix</keyword>
<feature type="region of interest" description="Disordered" evidence="14">
    <location>
        <begin position="225"/>
        <end position="246"/>
    </location>
</feature>
<dbReference type="STRING" id="588602.SAMN04487991_3847"/>
<dbReference type="SMART" id="SM00382">
    <property type="entry name" value="AAA"/>
    <property type="match status" value="1"/>
</dbReference>
<evidence type="ECO:0000259" key="16">
    <source>
        <dbReference type="PROSITE" id="PS50893"/>
    </source>
</evidence>
<organism evidence="17 18">
    <name type="scientific">Celeribacter neptunius</name>
    <dbReference type="NCBI Taxonomy" id="588602"/>
    <lineage>
        <taxon>Bacteria</taxon>
        <taxon>Pseudomonadati</taxon>
        <taxon>Pseudomonadota</taxon>
        <taxon>Alphaproteobacteria</taxon>
        <taxon>Rhodobacterales</taxon>
        <taxon>Roseobacteraceae</taxon>
        <taxon>Celeribacter</taxon>
    </lineage>
</organism>
<sequence>MTDPLISARGISRSFQAGDETITVLRDVDIDIYPGEMVAIIGASGSGKSTLMNILGCLDRASSGTYSFGARDVSDLGHDELAQLRREHFGFIFQRYQLLSDLDAVGNVEVPAIYAGAARGARRAHAQELLTQLGLDTRFDHRPTELSGGQQQRVSVARALMNGGEVILADEPTGALDSKSGKDLIALLRDLNAKGHTIVMVTHDPNVAEHAHRIIEISDGRIVSDTRKTPEKDQSVQPERPFKDSHGAGAMLRRLSEAFSISLKAMLAHRTRSFLTMLGIIIGIASVVLVVALGNGTQEKVLENISSLGTNTITVRAGSGFGSRDQGRIETLMPSDADALALMDLADSVSPAVSSAASVLYRNTEASATIGGVSGDYFSVHAYETVSGTVFTETDVADYAQVGVIDEDTRDTFFEDGTDPLGQVLILGHVPVRVIGVVRSTGATFGPSSLNVWVPYTTSMARISGQNYLDSIGVRVRDDYDMDQAETEISALLTARHGTEDFFLTNTDTIRETITSTTETLTYLVAMIAVISLVVGGIGVMNIMLVSVTERTKEIGVRIAIGARRSDIVSQFLIEAVMVCLVGGVLGIAAALSGGFLIEEFASDVRLSFSSTAVVVAFLSSTLIGVTFGYLPARNAARLDPVVALSRE</sequence>
<protein>
    <recommendedName>
        <fullName evidence="13">Pyoverdine export ATP-binding/permease protein PvdT</fullName>
    </recommendedName>
</protein>
<feature type="transmembrane region" description="Helical" evidence="15">
    <location>
        <begin position="568"/>
        <end position="592"/>
    </location>
</feature>
<keyword evidence="8" id="KW-1278">Translocase</keyword>
<dbReference type="InterPro" id="IPR003838">
    <property type="entry name" value="ABC3_permease_C"/>
</dbReference>
<keyword evidence="7 17" id="KW-0067">ATP-binding</keyword>
<feature type="transmembrane region" description="Helical" evidence="15">
    <location>
        <begin position="274"/>
        <end position="294"/>
    </location>
</feature>
<dbReference type="InterPro" id="IPR050250">
    <property type="entry name" value="Macrolide_Exporter_MacB"/>
</dbReference>
<dbReference type="Proteomes" id="UP000199630">
    <property type="component" value="Unassembled WGS sequence"/>
</dbReference>
<dbReference type="Pfam" id="PF00005">
    <property type="entry name" value="ABC_tran"/>
    <property type="match status" value="1"/>
</dbReference>
<dbReference type="AlphaFoldDB" id="A0A1I3WTW3"/>
<dbReference type="Gene3D" id="3.40.50.300">
    <property type="entry name" value="P-loop containing nucleotide triphosphate hydrolases"/>
    <property type="match status" value="1"/>
</dbReference>
<dbReference type="PANTHER" id="PTHR30572:SF14">
    <property type="entry name" value="MACROLIDE EXPORT ATP-BINDING_PERMEASE PROTEIN MACB"/>
    <property type="match status" value="1"/>
</dbReference>
<comment type="similarity">
    <text evidence="12">Belongs to the ABC transporter superfamily. Macrolide exporter (TC 3.A.1.122) family.</text>
</comment>
<evidence type="ECO:0000256" key="2">
    <source>
        <dbReference type="ARBA" id="ARBA00022448"/>
    </source>
</evidence>
<evidence type="ECO:0000313" key="17">
    <source>
        <dbReference type="EMBL" id="SFK10932.1"/>
    </source>
</evidence>
<dbReference type="PANTHER" id="PTHR30572">
    <property type="entry name" value="MEMBRANE COMPONENT OF TRANSPORTER-RELATED"/>
    <property type="match status" value="1"/>
</dbReference>